<comment type="caution">
    <text evidence="3">The sequence shown here is derived from an EMBL/GenBank/DDBJ whole genome shotgun (WGS) entry which is preliminary data.</text>
</comment>
<dbReference type="Proteomes" id="UP000234323">
    <property type="component" value="Unassembled WGS sequence"/>
</dbReference>
<organism evidence="3 4">
    <name type="scientific">Rhizophagus irregularis</name>
    <dbReference type="NCBI Taxonomy" id="588596"/>
    <lineage>
        <taxon>Eukaryota</taxon>
        <taxon>Fungi</taxon>
        <taxon>Fungi incertae sedis</taxon>
        <taxon>Mucoromycota</taxon>
        <taxon>Glomeromycotina</taxon>
        <taxon>Glomeromycetes</taxon>
        <taxon>Glomerales</taxon>
        <taxon>Glomeraceae</taxon>
        <taxon>Rhizophagus</taxon>
    </lineage>
</organism>
<feature type="domain" description="HMG box" evidence="2">
    <location>
        <begin position="129"/>
        <end position="186"/>
    </location>
</feature>
<dbReference type="Gene3D" id="1.10.30.10">
    <property type="entry name" value="High mobility group box domain"/>
    <property type="match status" value="1"/>
</dbReference>
<dbReference type="VEuPathDB" id="FungiDB:RhiirFUN_005528"/>
<dbReference type="Pfam" id="PF00505">
    <property type="entry name" value="HMG_box"/>
    <property type="match status" value="1"/>
</dbReference>
<evidence type="ECO:0000313" key="3">
    <source>
        <dbReference type="EMBL" id="PKY44006.1"/>
    </source>
</evidence>
<proteinExistence type="predicted"/>
<dbReference type="VEuPathDB" id="FungiDB:FUN_005833"/>
<accession>A0A2I1GBJ8</accession>
<evidence type="ECO:0000313" key="4">
    <source>
        <dbReference type="Proteomes" id="UP000234323"/>
    </source>
</evidence>
<dbReference type="InterPro" id="IPR009071">
    <property type="entry name" value="HMG_box_dom"/>
</dbReference>
<evidence type="ECO:0000256" key="1">
    <source>
        <dbReference type="SAM" id="MobiDB-lite"/>
    </source>
</evidence>
<gene>
    <name evidence="3" type="ORF">RhiirA4_541526</name>
</gene>
<dbReference type="SUPFAM" id="SSF47095">
    <property type="entry name" value="HMG-box"/>
    <property type="match status" value="1"/>
</dbReference>
<dbReference type="VEuPathDB" id="FungiDB:RhiirA1_470136"/>
<name>A0A2I1GBJ8_9GLOM</name>
<protein>
    <recommendedName>
        <fullName evidence="2">HMG box domain-containing protein</fullName>
    </recommendedName>
</protein>
<reference evidence="3 4" key="1">
    <citation type="submission" date="2015-10" db="EMBL/GenBank/DDBJ databases">
        <title>Genome analyses suggest a sexual origin of heterokaryosis in a supposedly ancient asexual fungus.</title>
        <authorList>
            <person name="Ropars J."/>
            <person name="Sedzielewska K."/>
            <person name="Noel J."/>
            <person name="Charron P."/>
            <person name="Farinelli L."/>
            <person name="Marton T."/>
            <person name="Kruger M."/>
            <person name="Pelin A."/>
            <person name="Brachmann A."/>
            <person name="Corradi N."/>
        </authorList>
    </citation>
    <scope>NUCLEOTIDE SEQUENCE [LARGE SCALE GENOMIC DNA]</scope>
    <source>
        <strain evidence="3 4">A4</strain>
    </source>
</reference>
<dbReference type="EMBL" id="LLXI01000292">
    <property type="protein sequence ID" value="PKY44006.1"/>
    <property type="molecule type" value="Genomic_DNA"/>
</dbReference>
<feature type="compositionally biased region" description="Polar residues" evidence="1">
    <location>
        <begin position="210"/>
        <end position="224"/>
    </location>
</feature>
<evidence type="ECO:0000259" key="2">
    <source>
        <dbReference type="Pfam" id="PF00505"/>
    </source>
</evidence>
<feature type="compositionally biased region" description="Low complexity" evidence="1">
    <location>
        <begin position="233"/>
        <end position="243"/>
    </location>
</feature>
<sequence>MGVFRSKTSQPDLECARLVTCFSAVSINNRRVIQEISFNLLKIQISIQTADVKSIGLFNSFLLMILPPTIKERMSSFIENNNFQIVYEQANTINRITNAVIPTPSFELPFPPPIKAKDLIARKKNGAIPSRSPNAFLIYRRVFVQLLKAHNYAFKMTDVSSMASARWKDEPEHVKREYLVIAGEAKTMLTTTRHKTLSFSQRKWRDHSNKNSNTRTQKAKTSPTPQSPRKKQQTSQSSTQEPKQQPRHQFQPLNISQPIFDNVEDHSPSFADTMEEVSNLFDDIILSQSSVSDFPVYPDSEYLPFTNADYDIFNQPSYPMTNNYWAPNELFIFDINNNHLN</sequence>
<keyword evidence="4" id="KW-1185">Reference proteome</keyword>
<dbReference type="AlphaFoldDB" id="A0A2I1GBJ8"/>
<feature type="region of interest" description="Disordered" evidence="1">
    <location>
        <begin position="192"/>
        <end position="248"/>
    </location>
</feature>
<dbReference type="InterPro" id="IPR036910">
    <property type="entry name" value="HMG_box_dom_sf"/>
</dbReference>